<sequence length="129" mass="13583">MVTWALLLPLLVAVAQAQVCSVEKTSFEVSENTSPGQLLLNITVPEGQQVTLGPSPTRFAFRIQGTQLFLNVTPDYEVWMAGPGLAVPMGSAGVADPPWDPGGHPHSSPEKGSLGIFGSQFASRAPRLG</sequence>
<feature type="region of interest" description="Disordered" evidence="1">
    <location>
        <begin position="92"/>
        <end position="116"/>
    </location>
</feature>
<accession>A0A341BPP2</accession>
<evidence type="ECO:0000313" key="4">
    <source>
        <dbReference type="RefSeq" id="XP_024604730.1"/>
    </source>
</evidence>
<reference evidence="4" key="1">
    <citation type="submission" date="2025-08" db="UniProtKB">
        <authorList>
            <consortium name="RefSeq"/>
        </authorList>
    </citation>
    <scope>IDENTIFICATION</scope>
    <source>
        <tissue evidence="4">Meat</tissue>
    </source>
</reference>
<dbReference type="STRING" id="1706337.A0A341BPP2"/>
<dbReference type="AlphaFoldDB" id="A0A341BPP2"/>
<name>A0A341BPP2_NEOAA</name>
<feature type="signal peptide" evidence="2">
    <location>
        <begin position="1"/>
        <end position="17"/>
    </location>
</feature>
<keyword evidence="3" id="KW-1185">Reference proteome</keyword>
<feature type="chain" id="PRO_5016250093" evidence="2">
    <location>
        <begin position="18"/>
        <end position="129"/>
    </location>
</feature>
<dbReference type="KEGG" id="nasi:112402201"/>
<gene>
    <name evidence="4" type="primary">LOC112402201</name>
</gene>
<protein>
    <submittedName>
        <fullName evidence="4">Cadherin-related family member 5-like</fullName>
    </submittedName>
</protein>
<dbReference type="GeneID" id="112402201"/>
<dbReference type="Proteomes" id="UP000252040">
    <property type="component" value="Unplaced"/>
</dbReference>
<dbReference type="RefSeq" id="XP_024604730.1">
    <property type="nucleotide sequence ID" value="XM_024748962.1"/>
</dbReference>
<evidence type="ECO:0000256" key="2">
    <source>
        <dbReference type="SAM" id="SignalP"/>
    </source>
</evidence>
<evidence type="ECO:0000313" key="3">
    <source>
        <dbReference type="Proteomes" id="UP000252040"/>
    </source>
</evidence>
<evidence type="ECO:0000256" key="1">
    <source>
        <dbReference type="SAM" id="MobiDB-lite"/>
    </source>
</evidence>
<dbReference type="InParanoid" id="A0A341BPP2"/>
<proteinExistence type="predicted"/>
<organism evidence="3 4">
    <name type="scientific">Neophocaena asiaeorientalis asiaeorientalis</name>
    <name type="common">Yangtze finless porpoise</name>
    <name type="synonym">Neophocaena phocaenoides subsp. asiaeorientalis</name>
    <dbReference type="NCBI Taxonomy" id="1706337"/>
    <lineage>
        <taxon>Eukaryota</taxon>
        <taxon>Metazoa</taxon>
        <taxon>Chordata</taxon>
        <taxon>Craniata</taxon>
        <taxon>Vertebrata</taxon>
        <taxon>Euteleostomi</taxon>
        <taxon>Mammalia</taxon>
        <taxon>Eutheria</taxon>
        <taxon>Laurasiatheria</taxon>
        <taxon>Artiodactyla</taxon>
        <taxon>Whippomorpha</taxon>
        <taxon>Cetacea</taxon>
        <taxon>Odontoceti</taxon>
        <taxon>Phocoenidae</taxon>
        <taxon>Neophocaena</taxon>
    </lineage>
</organism>
<keyword evidence="2" id="KW-0732">Signal</keyword>